<evidence type="ECO:0000313" key="1">
    <source>
        <dbReference type="EMBL" id="EJC97298.1"/>
    </source>
</evidence>
<dbReference type="KEGG" id="fme:FOMMEDRAFT_164063"/>
<reference evidence="2" key="1">
    <citation type="journal article" date="2012" name="Science">
        <title>The Paleozoic origin of enzymatic lignin decomposition reconstructed from 31 fungal genomes.</title>
        <authorList>
            <person name="Floudas D."/>
            <person name="Binder M."/>
            <person name="Riley R."/>
            <person name="Barry K."/>
            <person name="Blanchette R.A."/>
            <person name="Henrissat B."/>
            <person name="Martinez A.T."/>
            <person name="Otillar R."/>
            <person name="Spatafora J.W."/>
            <person name="Yadav J.S."/>
            <person name="Aerts A."/>
            <person name="Benoit I."/>
            <person name="Boyd A."/>
            <person name="Carlson A."/>
            <person name="Copeland A."/>
            <person name="Coutinho P.M."/>
            <person name="de Vries R.P."/>
            <person name="Ferreira P."/>
            <person name="Findley K."/>
            <person name="Foster B."/>
            <person name="Gaskell J."/>
            <person name="Glotzer D."/>
            <person name="Gorecki P."/>
            <person name="Heitman J."/>
            <person name="Hesse C."/>
            <person name="Hori C."/>
            <person name="Igarashi K."/>
            <person name="Jurgens J.A."/>
            <person name="Kallen N."/>
            <person name="Kersten P."/>
            <person name="Kohler A."/>
            <person name="Kuees U."/>
            <person name="Kumar T.K.A."/>
            <person name="Kuo A."/>
            <person name="LaButti K."/>
            <person name="Larrondo L.F."/>
            <person name="Lindquist E."/>
            <person name="Ling A."/>
            <person name="Lombard V."/>
            <person name="Lucas S."/>
            <person name="Lundell T."/>
            <person name="Martin R."/>
            <person name="McLaughlin D.J."/>
            <person name="Morgenstern I."/>
            <person name="Morin E."/>
            <person name="Murat C."/>
            <person name="Nagy L.G."/>
            <person name="Nolan M."/>
            <person name="Ohm R.A."/>
            <person name="Patyshakuliyeva A."/>
            <person name="Rokas A."/>
            <person name="Ruiz-Duenas F.J."/>
            <person name="Sabat G."/>
            <person name="Salamov A."/>
            <person name="Samejima M."/>
            <person name="Schmutz J."/>
            <person name="Slot J.C."/>
            <person name="St John F."/>
            <person name="Stenlid J."/>
            <person name="Sun H."/>
            <person name="Sun S."/>
            <person name="Syed K."/>
            <person name="Tsang A."/>
            <person name="Wiebenga A."/>
            <person name="Young D."/>
            <person name="Pisabarro A."/>
            <person name="Eastwood D.C."/>
            <person name="Martin F."/>
            <person name="Cullen D."/>
            <person name="Grigoriev I.V."/>
            <person name="Hibbett D.S."/>
        </authorList>
    </citation>
    <scope>NUCLEOTIDE SEQUENCE [LARGE SCALE GENOMIC DNA]</scope>
    <source>
        <strain evidence="2">MF3/22</strain>
    </source>
</reference>
<dbReference type="OrthoDB" id="2393824at2759"/>
<gene>
    <name evidence="1" type="ORF">FOMMEDRAFT_164063</name>
</gene>
<evidence type="ECO:0000313" key="2">
    <source>
        <dbReference type="Proteomes" id="UP000053630"/>
    </source>
</evidence>
<dbReference type="RefSeq" id="XP_007272439.1">
    <property type="nucleotide sequence ID" value="XM_007272377.1"/>
</dbReference>
<dbReference type="OMA" id="REIDGCI"/>
<proteinExistence type="predicted"/>
<feature type="non-terminal residue" evidence="1">
    <location>
        <position position="635"/>
    </location>
</feature>
<dbReference type="AlphaFoldDB" id="R7SF22"/>
<organism evidence="1 2">
    <name type="scientific">Fomitiporia mediterranea (strain MF3/22)</name>
    <name type="common">Grapevine white-rot fungus</name>
    <dbReference type="NCBI Taxonomy" id="694068"/>
    <lineage>
        <taxon>Eukaryota</taxon>
        <taxon>Fungi</taxon>
        <taxon>Dikarya</taxon>
        <taxon>Basidiomycota</taxon>
        <taxon>Agaricomycotina</taxon>
        <taxon>Agaricomycetes</taxon>
        <taxon>Hymenochaetales</taxon>
        <taxon>Hymenochaetaceae</taxon>
        <taxon>Fomitiporia</taxon>
    </lineage>
</organism>
<name>R7SF22_FOMME</name>
<sequence length="635" mass="71244">MIINTSGSGKTRLLLELLATKWGLYFTTLADPANLRLGSTDIHDAIFKWIPKSKGFCEHPKGEFDNNHVQLEPVYRQNREIVTRFSHQILTARVIIFEWFLTTYCAVWQDKDKDPNKAKLHWLSLQLNSRGILGCDVFKDLAKILDDAGDSFIMMDSNKIHERLQGLSKRFKLDSSFFLVLDEAQIAAASLANAFESYRELGKTHPILNPLIKSWLAATSFPIIVSSTGLSINTINDTLSSAVGKPATFGKFTKIGAFDNQVSQENYIRRYTPPTLLDSESGKEFLTRAWNYARGRHRFTASLLTELLRTSFQAPHRTLDGVVTAISGYVPTDAQHSVDREGVVEGSPRAIVPLDFTKIMSNPEVLSDVSHALHSWLVLQIRVPFSDTKLELIELGFARFVSDSERSFIDEPLVLLAAARAFSESSFGLVSCICTLLLESQDRGDHFEELVAYSLACAFDGSSLCDIISFGEHVPEWAQQSAELVSVSMNEGGLVFDRFHLPNYEGSTTIIGAKHSTVDATLRWFQNTSSVLCFPDKLMGPDIVSFIRLHSGQVLALVIQCRFRRKMDKQTWESAVKSLDLSQLYVRQGLGTENINSARRTVIDLFKRLDVGSHFANDDWFQDKLPVLRVIASYP</sequence>
<protein>
    <submittedName>
        <fullName evidence="1">Uncharacterized protein</fullName>
    </submittedName>
</protein>
<dbReference type="Proteomes" id="UP000053630">
    <property type="component" value="Unassembled WGS sequence"/>
</dbReference>
<accession>R7SF22</accession>
<dbReference type="eggNOG" id="ENOG502SYB6">
    <property type="taxonomic scope" value="Eukaryota"/>
</dbReference>
<dbReference type="EMBL" id="JH719214">
    <property type="protein sequence ID" value="EJC97298.1"/>
    <property type="molecule type" value="Genomic_DNA"/>
</dbReference>
<dbReference type="GeneID" id="18676087"/>
<keyword evidence="2" id="KW-1185">Reference proteome</keyword>